<dbReference type="EMBL" id="BMVU01000038">
    <property type="protein sequence ID" value="GGX97682.1"/>
    <property type="molecule type" value="Genomic_DNA"/>
</dbReference>
<feature type="transmembrane region" description="Helical" evidence="2">
    <location>
        <begin position="451"/>
        <end position="471"/>
    </location>
</feature>
<gene>
    <name evidence="3" type="ORF">GCM10010358_59250</name>
</gene>
<dbReference type="RefSeq" id="WP_190193397.1">
    <property type="nucleotide sequence ID" value="NZ_BMVU01000038.1"/>
</dbReference>
<accession>A0A918NUJ2</accession>
<reference evidence="3" key="1">
    <citation type="journal article" date="2014" name="Int. J. Syst. Evol. Microbiol.">
        <title>Complete genome sequence of Corynebacterium casei LMG S-19264T (=DSM 44701T), isolated from a smear-ripened cheese.</title>
        <authorList>
            <consortium name="US DOE Joint Genome Institute (JGI-PGF)"/>
            <person name="Walter F."/>
            <person name="Albersmeier A."/>
            <person name="Kalinowski J."/>
            <person name="Ruckert C."/>
        </authorList>
    </citation>
    <scope>NUCLEOTIDE SEQUENCE</scope>
    <source>
        <strain evidence="3">JCM 4790</strain>
    </source>
</reference>
<dbReference type="AlphaFoldDB" id="A0A918NUJ2"/>
<dbReference type="Proteomes" id="UP000619244">
    <property type="component" value="Unassembled WGS sequence"/>
</dbReference>
<feature type="transmembrane region" description="Helical" evidence="2">
    <location>
        <begin position="144"/>
        <end position="166"/>
    </location>
</feature>
<keyword evidence="2" id="KW-1133">Transmembrane helix</keyword>
<feature type="transmembrane region" description="Helical" evidence="2">
    <location>
        <begin position="520"/>
        <end position="545"/>
    </location>
</feature>
<keyword evidence="2" id="KW-0812">Transmembrane</keyword>
<feature type="transmembrane region" description="Helical" evidence="2">
    <location>
        <begin position="49"/>
        <end position="72"/>
    </location>
</feature>
<protein>
    <submittedName>
        <fullName evidence="3">Uncharacterized protein</fullName>
    </submittedName>
</protein>
<evidence type="ECO:0000313" key="3">
    <source>
        <dbReference type="EMBL" id="GGX97682.1"/>
    </source>
</evidence>
<evidence type="ECO:0000256" key="1">
    <source>
        <dbReference type="SAM" id="MobiDB-lite"/>
    </source>
</evidence>
<comment type="caution">
    <text evidence="3">The sequence shown here is derived from an EMBL/GenBank/DDBJ whole genome shotgun (WGS) entry which is preliminary data.</text>
</comment>
<feature type="transmembrane region" description="Helical" evidence="2">
    <location>
        <begin position="477"/>
        <end position="499"/>
    </location>
</feature>
<feature type="transmembrane region" description="Helical" evidence="2">
    <location>
        <begin position="93"/>
        <end position="119"/>
    </location>
</feature>
<sequence length="554" mass="53509">MLALRLARSAGLAVQLRRLLVAAAAAGTGFLLLSALGHALGHPDAPGSSVLRLAWCLVPLAATVYLAVAVARTDPGTRPRPGLTALGFGPGRLMAVSAVTTALSCVLGSAAALLSFLYLRGDLGGSLLGGGAPDFLAVGRPLPLPAALTLLALLPAAASVTTALVLRPRDVRDEEAGPAGQGRFLKVQGAAGVYRRGAYSGTGAFGSRAATRGVFGAYGRFGAHRAAMAHAASGGPAGIGAGSSLAAPDGAQAPGGTAAPRTAVPGAAVVYDRGTASAGAGAPDAAVPARPGAGAHALAGASAFLDGGDAAARTAASGDGTAPAAPAPQAAPTADPVTAGAESAHAAADSRRPAPGGLPWGVAVLAAGLAVEAYASSTGGDGGGIALPGGNAGAPAGVLAGWLLTAMGLALATPGLTHFCGRLLQAVGPGALRLLAGRVLMEEAERIGRPLGVLCAVASALYALATLHTGARPGAGPLTVLGALVVTGCALTTLLSAALEVRQSRAETTAALLRLGSPVSMLRAAAVLRAGALIALFTPLILVVAELAALPMAR</sequence>
<proteinExistence type="predicted"/>
<reference evidence="3" key="2">
    <citation type="submission" date="2020-09" db="EMBL/GenBank/DDBJ databases">
        <authorList>
            <person name="Sun Q."/>
            <person name="Ohkuma M."/>
        </authorList>
    </citation>
    <scope>NUCLEOTIDE SEQUENCE</scope>
    <source>
        <strain evidence="3">JCM 4790</strain>
    </source>
</reference>
<keyword evidence="2" id="KW-0472">Membrane</keyword>
<feature type="compositionally biased region" description="Low complexity" evidence="1">
    <location>
        <begin position="314"/>
        <end position="347"/>
    </location>
</feature>
<name>A0A918NUJ2_9ACTN</name>
<feature type="region of interest" description="Disordered" evidence="1">
    <location>
        <begin position="312"/>
        <end position="353"/>
    </location>
</feature>
<evidence type="ECO:0000313" key="4">
    <source>
        <dbReference type="Proteomes" id="UP000619244"/>
    </source>
</evidence>
<evidence type="ECO:0000256" key="2">
    <source>
        <dbReference type="SAM" id="Phobius"/>
    </source>
</evidence>
<organism evidence="3 4">
    <name type="scientific">Streptomyces minutiscleroticus</name>
    <dbReference type="NCBI Taxonomy" id="68238"/>
    <lineage>
        <taxon>Bacteria</taxon>
        <taxon>Bacillati</taxon>
        <taxon>Actinomycetota</taxon>
        <taxon>Actinomycetes</taxon>
        <taxon>Kitasatosporales</taxon>
        <taxon>Streptomycetaceae</taxon>
        <taxon>Streptomyces</taxon>
    </lineage>
</organism>
<keyword evidence="4" id="KW-1185">Reference proteome</keyword>